<keyword evidence="1" id="KW-0472">Membrane</keyword>
<dbReference type="AlphaFoldDB" id="A0A424YYD7"/>
<dbReference type="Proteomes" id="UP000284763">
    <property type="component" value="Unassembled WGS sequence"/>
</dbReference>
<evidence type="ECO:0000313" key="2">
    <source>
        <dbReference type="EMBL" id="RQD85790.1"/>
    </source>
</evidence>
<evidence type="ECO:0000256" key="1">
    <source>
        <dbReference type="SAM" id="Phobius"/>
    </source>
</evidence>
<proteinExistence type="predicted"/>
<gene>
    <name evidence="2" type="ORF">D5R95_04320</name>
</gene>
<protein>
    <submittedName>
        <fullName evidence="2">Uncharacterized protein</fullName>
    </submittedName>
</protein>
<dbReference type="EMBL" id="QZAB01000283">
    <property type="protein sequence ID" value="RQD85790.1"/>
    <property type="molecule type" value="Genomic_DNA"/>
</dbReference>
<keyword evidence="1" id="KW-1133">Transmembrane helix</keyword>
<organism evidence="2 3">
    <name type="scientific">Methanosalsum natronophilum</name>
    <dbReference type="NCBI Taxonomy" id="768733"/>
    <lineage>
        <taxon>Archaea</taxon>
        <taxon>Methanobacteriati</taxon>
        <taxon>Methanobacteriota</taxon>
        <taxon>Stenosarchaea group</taxon>
        <taxon>Methanomicrobia</taxon>
        <taxon>Methanosarcinales</taxon>
        <taxon>Methanosarcinaceae</taxon>
        <taxon>Methanosalsum</taxon>
    </lineage>
</organism>
<dbReference type="RefSeq" id="WP_259134459.1">
    <property type="nucleotide sequence ID" value="NZ_JANUCS010000006.1"/>
</dbReference>
<evidence type="ECO:0000313" key="3">
    <source>
        <dbReference type="Proteomes" id="UP000284763"/>
    </source>
</evidence>
<comment type="caution">
    <text evidence="2">The sequence shown here is derived from an EMBL/GenBank/DDBJ whole genome shotgun (WGS) entry which is preliminary data.</text>
</comment>
<accession>A0A424YYD7</accession>
<feature type="transmembrane region" description="Helical" evidence="1">
    <location>
        <begin position="61"/>
        <end position="81"/>
    </location>
</feature>
<name>A0A424YYD7_9EURY</name>
<reference evidence="2 3" key="1">
    <citation type="submission" date="2018-08" db="EMBL/GenBank/DDBJ databases">
        <title>The metabolism and importance of syntrophic acetate oxidation coupled to methane or sulfide production in haloalkaline environments.</title>
        <authorList>
            <person name="Timmers P.H.A."/>
            <person name="Vavourakis C.D."/>
            <person name="Sorokin D.Y."/>
            <person name="Sinninghe Damste J.S."/>
            <person name="Muyzer G."/>
            <person name="Stams A.J.M."/>
            <person name="Plugge C.M."/>
        </authorList>
    </citation>
    <scope>NUCLEOTIDE SEQUENCE [LARGE SCALE GENOMIC DNA]</scope>
    <source>
        <strain evidence="2">MSAO_Arc3</strain>
    </source>
</reference>
<keyword evidence="1" id="KW-0812">Transmembrane</keyword>
<sequence>MQQIRNYESLKELLDKPSIINSIFSGLVHSFTRKSPINFSDIKSLDISPELRSDLKTKYNYYLAAFWISRFMEILIFLILAQMGVQYVR</sequence>